<dbReference type="PRINTS" id="PR00245">
    <property type="entry name" value="OLFACTORYR"/>
</dbReference>
<evidence type="ECO:0000256" key="2">
    <source>
        <dbReference type="ARBA" id="ARBA00004141"/>
    </source>
</evidence>
<feature type="transmembrane region" description="Helical" evidence="10">
    <location>
        <begin position="193"/>
        <end position="213"/>
    </location>
</feature>
<keyword evidence="3 9" id="KW-0812">Transmembrane</keyword>
<dbReference type="GO" id="GO:0004930">
    <property type="term" value="F:G protein-coupled receptor activity"/>
    <property type="evidence" value="ECO:0007669"/>
    <property type="project" value="UniProtKB-KW"/>
</dbReference>
<evidence type="ECO:0000313" key="13">
    <source>
        <dbReference type="RefSeq" id="XP_007516328.2"/>
    </source>
</evidence>
<keyword evidence="5 9" id="KW-0297">G-protein coupled receptor</keyword>
<dbReference type="GO" id="GO:0004984">
    <property type="term" value="F:olfactory receptor activity"/>
    <property type="evidence" value="ECO:0007669"/>
    <property type="project" value="InterPro"/>
</dbReference>
<comment type="similarity">
    <text evidence="9">Belongs to the G-protein coupled receptor 1 family.</text>
</comment>
<feature type="transmembrane region" description="Helical" evidence="10">
    <location>
        <begin position="74"/>
        <end position="97"/>
    </location>
</feature>
<evidence type="ECO:0000256" key="4">
    <source>
        <dbReference type="ARBA" id="ARBA00022989"/>
    </source>
</evidence>
<keyword evidence="10" id="KW-0716">Sensory transduction</keyword>
<dbReference type="InterPro" id="IPR000725">
    <property type="entry name" value="Olfact_rcpt"/>
</dbReference>
<comment type="subcellular location">
    <subcellularLocation>
        <location evidence="10">Cell membrane</location>
        <topology evidence="10">Multi-pass membrane protein</topology>
    </subcellularLocation>
    <subcellularLocation>
        <location evidence="2">Membrane</location>
        <topology evidence="2">Multi-pass membrane protein</topology>
    </subcellularLocation>
</comment>
<dbReference type="GeneID" id="103107468"/>
<feature type="transmembrane region" description="Helical" evidence="10">
    <location>
        <begin position="286"/>
        <end position="309"/>
    </location>
</feature>
<accession>A0A1S2ZAB9</accession>
<evidence type="ECO:0000256" key="8">
    <source>
        <dbReference type="ARBA" id="ARBA00023224"/>
    </source>
</evidence>
<dbReference type="Pfam" id="PF13853">
    <property type="entry name" value="7tm_4"/>
    <property type="match status" value="1"/>
</dbReference>
<keyword evidence="8 9" id="KW-0807">Transducer</keyword>
<keyword evidence="12" id="KW-1185">Reference proteome</keyword>
<keyword evidence="6 10" id="KW-0472">Membrane</keyword>
<evidence type="ECO:0000256" key="3">
    <source>
        <dbReference type="ARBA" id="ARBA00022692"/>
    </source>
</evidence>
<dbReference type="InterPro" id="IPR017452">
    <property type="entry name" value="GPCR_Rhodpsn_7TM"/>
</dbReference>
<feature type="transmembrane region" description="Helical" evidence="10">
    <location>
        <begin position="321"/>
        <end position="339"/>
    </location>
</feature>
<feature type="transmembrane region" description="Helical" evidence="10">
    <location>
        <begin position="241"/>
        <end position="265"/>
    </location>
</feature>
<dbReference type="CDD" id="cd15229">
    <property type="entry name" value="7tmA_OR8S1-like"/>
    <property type="match status" value="1"/>
</dbReference>
<evidence type="ECO:0000313" key="12">
    <source>
        <dbReference type="Proteomes" id="UP001652624"/>
    </source>
</evidence>
<sequence length="356" mass="40061">MTTTTTTLATTTIKTRATKRKLKKKALGYLLDLKRGLTCSVSYILKKMLKEVRNHSVVSEFFLLGLSADPRFQALLFVLFLMIYLLTLLGNLLLLLLIRMDARLHIPMYFFLGQLSFLDLCHSSVTVPKLLETLLSEKKAISVEGCLTQVFFVFATGGTESCLLAVMAYDRYVAIRSPLLYGQKMSRQLCRRLIWGSWGLAFLDAFINILVALDLDFCEGQNIHHFSCELPSLYPLSCSDVSASFTALLCSSILHFFGNFLLIVLSYVRILSTILSISSTTGRSKAFSTCSSHLTAVSFFYGSGLLRYLMPNSGSTQELVFSLQYSVVTPMLNPLIYSLKNKEMKAAMRRMLQKYF</sequence>
<evidence type="ECO:0000256" key="5">
    <source>
        <dbReference type="ARBA" id="ARBA00023040"/>
    </source>
</evidence>
<dbReference type="PROSITE" id="PS50262">
    <property type="entry name" value="G_PROTEIN_RECEP_F1_2"/>
    <property type="match status" value="1"/>
</dbReference>
<dbReference type="PANTHER" id="PTHR48001">
    <property type="entry name" value="OLFACTORY RECEPTOR"/>
    <property type="match status" value="1"/>
</dbReference>
<dbReference type="AlphaFoldDB" id="A0A1S2ZAB9"/>
<organism evidence="12 13">
    <name type="scientific">Erinaceus europaeus</name>
    <name type="common">Western European hedgehog</name>
    <dbReference type="NCBI Taxonomy" id="9365"/>
    <lineage>
        <taxon>Eukaryota</taxon>
        <taxon>Metazoa</taxon>
        <taxon>Chordata</taxon>
        <taxon>Craniata</taxon>
        <taxon>Vertebrata</taxon>
        <taxon>Euteleostomi</taxon>
        <taxon>Mammalia</taxon>
        <taxon>Eutheria</taxon>
        <taxon>Laurasiatheria</taxon>
        <taxon>Eulipotyphla</taxon>
        <taxon>Erinaceidae</taxon>
        <taxon>Erinaceinae</taxon>
        <taxon>Erinaceus</taxon>
    </lineage>
</organism>
<dbReference type="PROSITE" id="PS00237">
    <property type="entry name" value="G_PROTEIN_RECEP_F1_1"/>
    <property type="match status" value="1"/>
</dbReference>
<dbReference type="Proteomes" id="UP001652624">
    <property type="component" value="Chromosome 7"/>
</dbReference>
<keyword evidence="10" id="KW-1003">Cell membrane</keyword>
<evidence type="ECO:0000256" key="1">
    <source>
        <dbReference type="ARBA" id="ARBA00003929"/>
    </source>
</evidence>
<gene>
    <name evidence="13" type="primary">LOC103107468</name>
</gene>
<feature type="domain" description="G-protein coupled receptors family 1 profile" evidence="11">
    <location>
        <begin position="90"/>
        <end position="337"/>
    </location>
</feature>
<dbReference type="Gene3D" id="1.20.1070.10">
    <property type="entry name" value="Rhodopsin 7-helix transmembrane proteins"/>
    <property type="match status" value="1"/>
</dbReference>
<dbReference type="InterPro" id="IPR000276">
    <property type="entry name" value="GPCR_Rhodpsn"/>
</dbReference>
<dbReference type="SUPFAM" id="SSF81321">
    <property type="entry name" value="Family A G protein-coupled receptor-like"/>
    <property type="match status" value="1"/>
</dbReference>
<name>A0A1S2ZAB9_ERIEU</name>
<evidence type="ECO:0000256" key="10">
    <source>
        <dbReference type="RuleBase" id="RU363047"/>
    </source>
</evidence>
<keyword evidence="4 10" id="KW-1133">Transmembrane helix</keyword>
<comment type="function">
    <text evidence="1">Putative odorant or sperm cell receptor.</text>
</comment>
<keyword evidence="10" id="KW-0552">Olfaction</keyword>
<dbReference type="PRINTS" id="PR00237">
    <property type="entry name" value="GPCRRHODOPSN"/>
</dbReference>
<protein>
    <recommendedName>
        <fullName evidence="10">Olfactory receptor</fullName>
    </recommendedName>
</protein>
<dbReference type="OrthoDB" id="9035478at2759"/>
<dbReference type="RefSeq" id="XP_007516328.2">
    <property type="nucleotide sequence ID" value="XM_007516266.2"/>
</dbReference>
<dbReference type="eggNOG" id="ENOG502SI96">
    <property type="taxonomic scope" value="Eukaryota"/>
</dbReference>
<reference evidence="13" key="1">
    <citation type="submission" date="2025-08" db="UniProtKB">
        <authorList>
            <consortium name="RefSeq"/>
        </authorList>
    </citation>
    <scope>IDENTIFICATION</scope>
</reference>
<evidence type="ECO:0000256" key="7">
    <source>
        <dbReference type="ARBA" id="ARBA00023170"/>
    </source>
</evidence>
<keyword evidence="7 9" id="KW-0675">Receptor</keyword>
<evidence type="ECO:0000259" key="11">
    <source>
        <dbReference type="PROSITE" id="PS50262"/>
    </source>
</evidence>
<proteinExistence type="inferred from homology"/>
<dbReference type="InParanoid" id="A0A1S2ZAB9"/>
<evidence type="ECO:0000256" key="6">
    <source>
        <dbReference type="ARBA" id="ARBA00023136"/>
    </source>
</evidence>
<dbReference type="GO" id="GO:0005886">
    <property type="term" value="C:plasma membrane"/>
    <property type="evidence" value="ECO:0007669"/>
    <property type="project" value="UniProtKB-SubCell"/>
</dbReference>
<evidence type="ECO:0000256" key="9">
    <source>
        <dbReference type="RuleBase" id="RU000688"/>
    </source>
</evidence>